<sequence>DGDEHVEGRKRRGIGDLCNVGENVLEDEYDYRSAASIPSKGSQDFDRLDEEQLMSMFADVEPFNKSQSNQSSNPPTHQTSALDNRCSDRQATSENPSTPSDHNSINEPSMEEKVMTVSGQFKSEPEVQSVNKSDQPLQTAKTEMPSSSAMELRPKHGSKT</sequence>
<evidence type="ECO:0000313" key="3">
    <source>
        <dbReference type="Proteomes" id="UP000824469"/>
    </source>
</evidence>
<evidence type="ECO:0000256" key="1">
    <source>
        <dbReference type="SAM" id="MobiDB-lite"/>
    </source>
</evidence>
<name>A0AA38F808_TAXCH</name>
<comment type="caution">
    <text evidence="2">The sequence shown here is derived from an EMBL/GenBank/DDBJ whole genome shotgun (WGS) entry which is preliminary data.</text>
</comment>
<feature type="region of interest" description="Disordered" evidence="1">
    <location>
        <begin position="33"/>
        <end position="160"/>
    </location>
</feature>
<evidence type="ECO:0000313" key="2">
    <source>
        <dbReference type="EMBL" id="KAH9293048.1"/>
    </source>
</evidence>
<feature type="non-terminal residue" evidence="2">
    <location>
        <position position="160"/>
    </location>
</feature>
<accession>A0AA38F808</accession>
<feature type="compositionally biased region" description="Low complexity" evidence="1">
    <location>
        <begin position="66"/>
        <end position="75"/>
    </location>
</feature>
<dbReference type="AlphaFoldDB" id="A0AA38F808"/>
<keyword evidence="3" id="KW-1185">Reference proteome</keyword>
<reference evidence="2 3" key="1">
    <citation type="journal article" date="2021" name="Nat. Plants">
        <title>The Taxus genome provides insights into paclitaxel biosynthesis.</title>
        <authorList>
            <person name="Xiong X."/>
            <person name="Gou J."/>
            <person name="Liao Q."/>
            <person name="Li Y."/>
            <person name="Zhou Q."/>
            <person name="Bi G."/>
            <person name="Li C."/>
            <person name="Du R."/>
            <person name="Wang X."/>
            <person name="Sun T."/>
            <person name="Guo L."/>
            <person name="Liang H."/>
            <person name="Lu P."/>
            <person name="Wu Y."/>
            <person name="Zhang Z."/>
            <person name="Ro D.K."/>
            <person name="Shang Y."/>
            <person name="Huang S."/>
            <person name="Yan J."/>
        </authorList>
    </citation>
    <scope>NUCLEOTIDE SEQUENCE [LARGE SCALE GENOMIC DNA]</scope>
    <source>
        <strain evidence="2">Ta-2019</strain>
    </source>
</reference>
<organism evidence="2 3">
    <name type="scientific">Taxus chinensis</name>
    <name type="common">Chinese yew</name>
    <name type="synonym">Taxus wallichiana var. chinensis</name>
    <dbReference type="NCBI Taxonomy" id="29808"/>
    <lineage>
        <taxon>Eukaryota</taxon>
        <taxon>Viridiplantae</taxon>
        <taxon>Streptophyta</taxon>
        <taxon>Embryophyta</taxon>
        <taxon>Tracheophyta</taxon>
        <taxon>Spermatophyta</taxon>
        <taxon>Pinopsida</taxon>
        <taxon>Pinidae</taxon>
        <taxon>Conifers II</taxon>
        <taxon>Cupressales</taxon>
        <taxon>Taxaceae</taxon>
        <taxon>Taxus</taxon>
    </lineage>
</organism>
<protein>
    <submittedName>
        <fullName evidence="2">Uncharacterized protein</fullName>
    </submittedName>
</protein>
<dbReference type="Proteomes" id="UP000824469">
    <property type="component" value="Unassembled WGS sequence"/>
</dbReference>
<feature type="compositionally biased region" description="Polar residues" evidence="1">
    <location>
        <begin position="117"/>
        <end position="149"/>
    </location>
</feature>
<dbReference type="EMBL" id="JAHRHJ020001788">
    <property type="protein sequence ID" value="KAH9293048.1"/>
    <property type="molecule type" value="Genomic_DNA"/>
</dbReference>
<gene>
    <name evidence="2" type="ORF">KI387_041755</name>
</gene>
<proteinExistence type="predicted"/>
<feature type="compositionally biased region" description="Polar residues" evidence="1">
    <location>
        <begin position="89"/>
        <end position="107"/>
    </location>
</feature>
<feature type="non-terminal residue" evidence="2">
    <location>
        <position position="1"/>
    </location>
</feature>